<evidence type="ECO:0008006" key="2">
    <source>
        <dbReference type="Google" id="ProtNLM"/>
    </source>
</evidence>
<dbReference type="Pfam" id="PF06854">
    <property type="entry name" value="Phage_Gp15"/>
    <property type="match status" value="1"/>
</dbReference>
<protein>
    <recommendedName>
        <fullName evidence="2">Bacteriophage Gp15 protein</fullName>
    </recommendedName>
</protein>
<evidence type="ECO:0000313" key="1">
    <source>
        <dbReference type="EMBL" id="DAE17765.1"/>
    </source>
</evidence>
<organism evidence="1">
    <name type="scientific">Siphoviridae sp. ctoOf8</name>
    <dbReference type="NCBI Taxonomy" id="2825668"/>
    <lineage>
        <taxon>Viruses</taxon>
        <taxon>Duplodnaviria</taxon>
        <taxon>Heunggongvirae</taxon>
        <taxon>Uroviricota</taxon>
        <taxon>Caudoviricetes</taxon>
    </lineage>
</organism>
<name>A0A8S5QG75_9CAUD</name>
<dbReference type="InterPro" id="IPR009660">
    <property type="entry name" value="Phage_A500_Gp15"/>
</dbReference>
<dbReference type="EMBL" id="BK015646">
    <property type="protein sequence ID" value="DAE17765.1"/>
    <property type="molecule type" value="Genomic_DNA"/>
</dbReference>
<sequence>MVNILIDRLPETVEIGDMEYPIRTDFRVSILFELLMQDDTVPDSEKTMQAIRLYYPEPPEDTIGALDKLIWFYGCGRGKEKGEKQENHCEEDENWKEELVYSFEHDDRYIYAAFMSEYGIDLQDVQHLHWWKFRALFVALKEDCELKKIMGYRSIRISSSMSSEQRDFYEKMKSVYALPRPQSEQDKYDAVVSALMGDGNLEGLL</sequence>
<reference evidence="1" key="1">
    <citation type="journal article" date="2021" name="Proc. Natl. Acad. Sci. U.S.A.">
        <title>A Catalog of Tens of Thousands of Viruses from Human Metagenomes Reveals Hidden Associations with Chronic Diseases.</title>
        <authorList>
            <person name="Tisza M.J."/>
            <person name="Buck C.B."/>
        </authorList>
    </citation>
    <scope>NUCLEOTIDE SEQUENCE</scope>
    <source>
        <strain evidence="1">CtoOf8</strain>
    </source>
</reference>
<accession>A0A8S5QG75</accession>
<proteinExistence type="predicted"/>